<evidence type="ECO:0000313" key="2">
    <source>
        <dbReference type="WBParaSite" id="nRc.2.0.1.t28091-RA"/>
    </source>
</evidence>
<dbReference type="OMA" id="SQIMRIE"/>
<protein>
    <submittedName>
        <fullName evidence="2">ZP domain-containing protein</fullName>
    </submittedName>
</protein>
<keyword evidence="1" id="KW-1185">Reference proteome</keyword>
<organism evidence="1 2">
    <name type="scientific">Romanomermis culicivorax</name>
    <name type="common">Nematode worm</name>
    <dbReference type="NCBI Taxonomy" id="13658"/>
    <lineage>
        <taxon>Eukaryota</taxon>
        <taxon>Metazoa</taxon>
        <taxon>Ecdysozoa</taxon>
        <taxon>Nematoda</taxon>
        <taxon>Enoplea</taxon>
        <taxon>Dorylaimia</taxon>
        <taxon>Mermithida</taxon>
        <taxon>Mermithoidea</taxon>
        <taxon>Mermithidae</taxon>
        <taxon>Romanomermis</taxon>
    </lineage>
</organism>
<name>A0A915JQA5_ROMCU</name>
<dbReference type="WBParaSite" id="nRc.2.0.1.t28091-RA">
    <property type="protein sequence ID" value="nRc.2.0.1.t28091-RA"/>
    <property type="gene ID" value="nRc.2.0.1.g28091"/>
</dbReference>
<accession>A0A915JQA5</accession>
<dbReference type="AlphaFoldDB" id="A0A915JQA5"/>
<proteinExistence type="predicted"/>
<dbReference type="Proteomes" id="UP000887565">
    <property type="component" value="Unplaced"/>
</dbReference>
<sequence>MVGYGGRGHSHGSQIMRIEEVSCSAESMTVVLNKTDPTLSKWLGDPESNPVIYIQGNKGKADCDRAIKSSSGKQNIISLNFTVVYGQTCHVHLTDLYFLAQCTTLGPNFQSSETTVVLENSVQNVATPKSVANHIFCLYSKRIETINLNEISNNNEVIASIGGKPKPKVQMVFRDSTGKPLKSAKFGDPVGLYLMLSRDSKQKKLKSEIK</sequence>
<evidence type="ECO:0000313" key="1">
    <source>
        <dbReference type="Proteomes" id="UP000887565"/>
    </source>
</evidence>
<reference evidence="2" key="1">
    <citation type="submission" date="2022-11" db="UniProtKB">
        <authorList>
            <consortium name="WormBaseParasite"/>
        </authorList>
    </citation>
    <scope>IDENTIFICATION</scope>
</reference>